<dbReference type="InterPro" id="IPR042171">
    <property type="entry name" value="Acyl-CoA_hotdog"/>
</dbReference>
<dbReference type="Gene3D" id="2.40.160.210">
    <property type="entry name" value="Acyl-CoA thioesterase, double hotdog domain"/>
    <property type="match status" value="1"/>
</dbReference>
<evidence type="ECO:0000313" key="7">
    <source>
        <dbReference type="EMBL" id="CAB4808882.1"/>
    </source>
</evidence>
<dbReference type="AlphaFoldDB" id="A0A6J6W4E3"/>
<dbReference type="PANTHER" id="PTHR11066">
    <property type="entry name" value="ACYL-COA THIOESTERASE"/>
    <property type="match status" value="1"/>
</dbReference>
<dbReference type="EMBL" id="CAEZYH010000020">
    <property type="protein sequence ID" value="CAB4715830.1"/>
    <property type="molecule type" value="Genomic_DNA"/>
</dbReference>
<accession>A0A6J6W4E3</accession>
<evidence type="ECO:0000259" key="3">
    <source>
        <dbReference type="Pfam" id="PF13622"/>
    </source>
</evidence>
<organism evidence="6">
    <name type="scientific">freshwater metagenome</name>
    <dbReference type="NCBI Taxonomy" id="449393"/>
    <lineage>
        <taxon>unclassified sequences</taxon>
        <taxon>metagenomes</taxon>
        <taxon>ecological metagenomes</taxon>
    </lineage>
</organism>
<evidence type="ECO:0000313" key="5">
    <source>
        <dbReference type="EMBL" id="CAB4715830.1"/>
    </source>
</evidence>
<evidence type="ECO:0000313" key="10">
    <source>
        <dbReference type="EMBL" id="CAB5034901.1"/>
    </source>
</evidence>
<gene>
    <name evidence="5" type="ORF">UFOPK2658_00682</name>
    <name evidence="6" type="ORF">UFOPK2880_01358</name>
    <name evidence="7" type="ORF">UFOPK3004_01101</name>
    <name evidence="8" type="ORF">UFOPK3304_01446</name>
    <name evidence="9" type="ORF">UFOPK3494_01895</name>
    <name evidence="10" type="ORF">UFOPK4134_01398</name>
</gene>
<dbReference type="GO" id="GO:0047617">
    <property type="term" value="F:fatty acyl-CoA hydrolase activity"/>
    <property type="evidence" value="ECO:0007669"/>
    <property type="project" value="InterPro"/>
</dbReference>
<dbReference type="InterPro" id="IPR049450">
    <property type="entry name" value="ACOT8-like_C"/>
</dbReference>
<dbReference type="PANTHER" id="PTHR11066:SF34">
    <property type="entry name" value="ACYL-COENZYME A THIOESTERASE 8"/>
    <property type="match status" value="1"/>
</dbReference>
<dbReference type="EMBL" id="CAFBLJ010000092">
    <property type="protein sequence ID" value="CAB4878824.1"/>
    <property type="molecule type" value="Genomic_DNA"/>
</dbReference>
<evidence type="ECO:0000313" key="8">
    <source>
        <dbReference type="EMBL" id="CAB4878824.1"/>
    </source>
</evidence>
<dbReference type="GO" id="GO:0009062">
    <property type="term" value="P:fatty acid catabolic process"/>
    <property type="evidence" value="ECO:0007669"/>
    <property type="project" value="TreeGrafter"/>
</dbReference>
<feature type="domain" description="Acyl-CoA thioesterase-like N-terminal HotDog" evidence="3">
    <location>
        <begin position="24"/>
        <end position="101"/>
    </location>
</feature>
<dbReference type="EMBL" id="CAEZZP010000098">
    <property type="protein sequence ID" value="CAB4779741.1"/>
    <property type="molecule type" value="Genomic_DNA"/>
</dbReference>
<dbReference type="InterPro" id="IPR003703">
    <property type="entry name" value="Acyl_CoA_thio"/>
</dbReference>
<dbReference type="EMBL" id="CAFAAL010000098">
    <property type="protein sequence ID" value="CAB4808882.1"/>
    <property type="molecule type" value="Genomic_DNA"/>
</dbReference>
<keyword evidence="2" id="KW-0378">Hydrolase</keyword>
<dbReference type="EMBL" id="CAFBPS010000126">
    <property type="protein sequence ID" value="CAB5034901.1"/>
    <property type="molecule type" value="Genomic_DNA"/>
</dbReference>
<dbReference type="GO" id="GO:0006637">
    <property type="term" value="P:acyl-CoA metabolic process"/>
    <property type="evidence" value="ECO:0007669"/>
    <property type="project" value="InterPro"/>
</dbReference>
<evidence type="ECO:0000256" key="2">
    <source>
        <dbReference type="ARBA" id="ARBA00022801"/>
    </source>
</evidence>
<dbReference type="EMBL" id="CAFBMF010000223">
    <property type="protein sequence ID" value="CAB4917590.1"/>
    <property type="molecule type" value="Genomic_DNA"/>
</dbReference>
<evidence type="ECO:0000313" key="9">
    <source>
        <dbReference type="EMBL" id="CAB4917590.1"/>
    </source>
</evidence>
<dbReference type="InterPro" id="IPR029069">
    <property type="entry name" value="HotDog_dom_sf"/>
</dbReference>
<protein>
    <submittedName>
        <fullName evidence="6">Unannotated protein</fullName>
    </submittedName>
</protein>
<dbReference type="InterPro" id="IPR049449">
    <property type="entry name" value="TesB_ACOT8-like_N"/>
</dbReference>
<dbReference type="GO" id="GO:0005782">
    <property type="term" value="C:peroxisomal matrix"/>
    <property type="evidence" value="ECO:0007669"/>
    <property type="project" value="UniProtKB-SubCell"/>
</dbReference>
<comment type="similarity">
    <text evidence="1">Belongs to the C/M/P thioester hydrolase family.</text>
</comment>
<evidence type="ECO:0000259" key="4">
    <source>
        <dbReference type="Pfam" id="PF20789"/>
    </source>
</evidence>
<sequence>MQQLFALEPHGVDTFVGAGREYPWGGLYGGHIVAQALWAAAETVEPDMEPHSLRAYFIRRGSPKDTVRYEVDRIRNGKSFCTRRVVARQENGAILNLEASFQKFEDAPDVQPITFPTGVPLPDKMNNSTWSEFFDRRWIEKVDHPNDGREGSGRAMAWFRVTEELGDPGDQRAQLLHRCAFAYLSDDLPTDAVVRTHPEISLRPENHRNFQGASLDHTIWFHRPIQSDRWHLHDFTCHSLGNNRGLALGHVFSEDGVLVATVAQEALIRDLTPST</sequence>
<proteinExistence type="inferred from homology"/>
<dbReference type="Pfam" id="PF13622">
    <property type="entry name" value="4HBT_3"/>
    <property type="match status" value="1"/>
</dbReference>
<feature type="domain" description="Acyl-CoA thioesterase-like C-terminal" evidence="4">
    <location>
        <begin position="121"/>
        <end position="268"/>
    </location>
</feature>
<dbReference type="Pfam" id="PF20789">
    <property type="entry name" value="4HBT_3C"/>
    <property type="match status" value="1"/>
</dbReference>
<evidence type="ECO:0000256" key="1">
    <source>
        <dbReference type="ARBA" id="ARBA00006538"/>
    </source>
</evidence>
<dbReference type="CDD" id="cd03445">
    <property type="entry name" value="Thioesterase_II_repeat2"/>
    <property type="match status" value="1"/>
</dbReference>
<name>A0A6J6W4E3_9ZZZZ</name>
<dbReference type="CDD" id="cd03444">
    <property type="entry name" value="Thioesterase_II_repeat1"/>
    <property type="match status" value="1"/>
</dbReference>
<evidence type="ECO:0000313" key="6">
    <source>
        <dbReference type="EMBL" id="CAB4779741.1"/>
    </source>
</evidence>
<dbReference type="SUPFAM" id="SSF54637">
    <property type="entry name" value="Thioesterase/thiol ester dehydrase-isomerase"/>
    <property type="match status" value="2"/>
</dbReference>
<reference evidence="6" key="1">
    <citation type="submission" date="2020-05" db="EMBL/GenBank/DDBJ databases">
        <authorList>
            <person name="Chiriac C."/>
            <person name="Salcher M."/>
            <person name="Ghai R."/>
            <person name="Kavagutti S V."/>
        </authorList>
    </citation>
    <scope>NUCLEOTIDE SEQUENCE</scope>
</reference>